<evidence type="ECO:0000256" key="1">
    <source>
        <dbReference type="SAM" id="MobiDB-lite"/>
    </source>
</evidence>
<protein>
    <submittedName>
        <fullName evidence="2">Uncharacterized protein</fullName>
    </submittedName>
</protein>
<reference evidence="3" key="1">
    <citation type="submission" date="2020-02" db="EMBL/GenBank/DDBJ databases">
        <title>Streptomyces sp. ASO4wet.</title>
        <authorList>
            <person name="Risdian C."/>
            <person name="Landwehr W."/>
            <person name="Schupp P."/>
            <person name="Wink J."/>
        </authorList>
    </citation>
    <scope>NUCLEOTIDE SEQUENCE [LARGE SCALE GENOMIC DNA]</scope>
    <source>
        <strain evidence="3">ASO4wet</strain>
    </source>
</reference>
<feature type="compositionally biased region" description="Pro residues" evidence="1">
    <location>
        <begin position="126"/>
        <end position="138"/>
    </location>
</feature>
<name>A0A7T1T2J0_9ACTN</name>
<gene>
    <name evidence="2" type="ORF">G4Z16_00765</name>
</gene>
<proteinExistence type="predicted"/>
<sequence length="146" mass="15540">MEDVLEVIGRQIEERFQLPLHELGAAIAAAPDDNADARDVLYWYGLLAVSQSALERSENELLAALGTSPEEPLSDAQMDLAHQVNAAVGARDGRAMVVRHLLDPNAPGKQSKAIWRGASRAAGRPAPRPGNGPAPHPPGQARGMSR</sequence>
<dbReference type="AlphaFoldDB" id="A0A7T1T2J0"/>
<dbReference type="EMBL" id="CP048882">
    <property type="protein sequence ID" value="QPP05163.1"/>
    <property type="molecule type" value="Genomic_DNA"/>
</dbReference>
<dbReference type="RefSeq" id="WP_197348662.1">
    <property type="nucleotide sequence ID" value="NZ_CP048882.1"/>
</dbReference>
<dbReference type="KEGG" id="sbat:G4Z16_00765"/>
<keyword evidence="3" id="KW-1185">Reference proteome</keyword>
<evidence type="ECO:0000313" key="3">
    <source>
        <dbReference type="Proteomes" id="UP000595046"/>
    </source>
</evidence>
<feature type="compositionally biased region" description="Low complexity" evidence="1">
    <location>
        <begin position="116"/>
        <end position="125"/>
    </location>
</feature>
<evidence type="ECO:0000313" key="2">
    <source>
        <dbReference type="EMBL" id="QPP05163.1"/>
    </source>
</evidence>
<feature type="region of interest" description="Disordered" evidence="1">
    <location>
        <begin position="103"/>
        <end position="146"/>
    </location>
</feature>
<accession>A0A7T1T2J0</accession>
<dbReference type="Proteomes" id="UP000595046">
    <property type="component" value="Chromosome"/>
</dbReference>
<organism evidence="2 3">
    <name type="scientific">Streptomyces bathyalis</name>
    <dbReference type="NCBI Taxonomy" id="2710756"/>
    <lineage>
        <taxon>Bacteria</taxon>
        <taxon>Bacillati</taxon>
        <taxon>Actinomycetota</taxon>
        <taxon>Actinomycetes</taxon>
        <taxon>Kitasatosporales</taxon>
        <taxon>Streptomycetaceae</taxon>
        <taxon>Streptomyces</taxon>
    </lineage>
</organism>